<protein>
    <recommendedName>
        <fullName evidence="2">peptide-methionine (S)-S-oxide reductase</fullName>
        <ecNumber evidence="2">1.8.4.11</ecNumber>
    </recommendedName>
    <alternativeName>
        <fullName evidence="4">Peptide-methionine (S)-S-oxide reductase</fullName>
    </alternativeName>
</protein>
<dbReference type="SUPFAM" id="SSF55068">
    <property type="entry name" value="Peptide methionine sulfoxide reductase"/>
    <property type="match status" value="1"/>
</dbReference>
<dbReference type="InterPro" id="IPR036509">
    <property type="entry name" value="Met_Sox_Rdtase_MsrA_sf"/>
</dbReference>
<comment type="similarity">
    <text evidence="1">Belongs to the MsrA Met sulfoxide reductase family.</text>
</comment>
<dbReference type="HAMAP" id="MF_01401">
    <property type="entry name" value="MsrA"/>
    <property type="match status" value="1"/>
</dbReference>
<dbReference type="Pfam" id="PF01625">
    <property type="entry name" value="PMSR"/>
    <property type="match status" value="2"/>
</dbReference>
<dbReference type="PANTHER" id="PTHR43774">
    <property type="entry name" value="PEPTIDE METHIONINE SULFOXIDE REDUCTASE"/>
    <property type="match status" value="1"/>
</dbReference>
<dbReference type="EC" id="1.8.4.11" evidence="2"/>
<evidence type="ECO:0000256" key="3">
    <source>
        <dbReference type="ARBA" id="ARBA00023002"/>
    </source>
</evidence>
<dbReference type="OrthoDB" id="77405at2759"/>
<feature type="domain" description="Peptide methionine sulphoxide reductase MsrA" evidence="5">
    <location>
        <begin position="11"/>
        <end position="137"/>
    </location>
</feature>
<comment type="caution">
    <text evidence="6">The sequence shown here is derived from an EMBL/GenBank/DDBJ whole genome shotgun (WGS) entry which is preliminary data.</text>
</comment>
<dbReference type="InParanoid" id="A0A409YCS8"/>
<sequence length="201" mass="22735">MFAASTVKPETATFAAGCFWGVEHIFLKHYPPSQNKGILSTKVGYTGGNPIVTNPSYRLVCGGATDHAEAVKIEFDPSIVSYDELVEFFYRTHDPTTVNRQGADTGTQYRSAIFTHSDEQAAVAKRVTEEVQAKHFTPKGFYLHSWFILPRPYLLHLSPAGKKIVTEIVPAGQWWDAEDYHQLYLFKNPDGYQCPTHRLHW</sequence>
<feature type="domain" description="Peptide methionine sulphoxide reductase MsrA" evidence="5">
    <location>
        <begin position="161"/>
        <end position="194"/>
    </location>
</feature>
<gene>
    <name evidence="6" type="ORF">CVT26_012454</name>
</gene>
<evidence type="ECO:0000256" key="4">
    <source>
        <dbReference type="ARBA" id="ARBA00030643"/>
    </source>
</evidence>
<reference evidence="6 7" key="1">
    <citation type="journal article" date="2018" name="Evol. Lett.">
        <title>Horizontal gene cluster transfer increased hallucinogenic mushroom diversity.</title>
        <authorList>
            <person name="Reynolds H.T."/>
            <person name="Vijayakumar V."/>
            <person name="Gluck-Thaler E."/>
            <person name="Korotkin H.B."/>
            <person name="Matheny P.B."/>
            <person name="Slot J.C."/>
        </authorList>
    </citation>
    <scope>NUCLEOTIDE SEQUENCE [LARGE SCALE GENOMIC DNA]</scope>
    <source>
        <strain evidence="6 7">SRW20</strain>
    </source>
</reference>
<dbReference type="EMBL" id="NHYE01000984">
    <property type="protein sequence ID" value="PPR00813.1"/>
    <property type="molecule type" value="Genomic_DNA"/>
</dbReference>
<evidence type="ECO:0000313" key="6">
    <source>
        <dbReference type="EMBL" id="PPR00813.1"/>
    </source>
</evidence>
<dbReference type="FunCoup" id="A0A409YCS8">
    <property type="interactions" value="362"/>
</dbReference>
<evidence type="ECO:0000313" key="7">
    <source>
        <dbReference type="Proteomes" id="UP000284706"/>
    </source>
</evidence>
<name>A0A409YCS8_9AGAR</name>
<organism evidence="6 7">
    <name type="scientific">Gymnopilus dilepis</name>
    <dbReference type="NCBI Taxonomy" id="231916"/>
    <lineage>
        <taxon>Eukaryota</taxon>
        <taxon>Fungi</taxon>
        <taxon>Dikarya</taxon>
        <taxon>Basidiomycota</taxon>
        <taxon>Agaricomycotina</taxon>
        <taxon>Agaricomycetes</taxon>
        <taxon>Agaricomycetidae</taxon>
        <taxon>Agaricales</taxon>
        <taxon>Agaricineae</taxon>
        <taxon>Hymenogastraceae</taxon>
        <taxon>Gymnopilus</taxon>
    </lineage>
</organism>
<dbReference type="InterPro" id="IPR002569">
    <property type="entry name" value="Met_Sox_Rdtase_MsrA_dom"/>
</dbReference>
<keyword evidence="7" id="KW-1185">Reference proteome</keyword>
<evidence type="ECO:0000259" key="5">
    <source>
        <dbReference type="Pfam" id="PF01625"/>
    </source>
</evidence>
<accession>A0A409YCS8</accession>
<evidence type="ECO:0000256" key="2">
    <source>
        <dbReference type="ARBA" id="ARBA00012502"/>
    </source>
</evidence>
<dbReference type="GO" id="GO:0008113">
    <property type="term" value="F:peptide-methionine (S)-S-oxide reductase activity"/>
    <property type="evidence" value="ECO:0007669"/>
    <property type="project" value="UniProtKB-EC"/>
</dbReference>
<dbReference type="STRING" id="231916.A0A409YCS8"/>
<dbReference type="AlphaFoldDB" id="A0A409YCS8"/>
<keyword evidence="3" id="KW-0560">Oxidoreductase</keyword>
<dbReference type="PANTHER" id="PTHR43774:SF1">
    <property type="entry name" value="PEPTIDE METHIONINE SULFOXIDE REDUCTASE MSRA 2"/>
    <property type="match status" value="1"/>
</dbReference>
<dbReference type="Proteomes" id="UP000284706">
    <property type="component" value="Unassembled WGS sequence"/>
</dbReference>
<dbReference type="Gene3D" id="3.30.1060.10">
    <property type="entry name" value="Peptide methionine sulphoxide reductase MsrA"/>
    <property type="match status" value="1"/>
</dbReference>
<evidence type="ECO:0000256" key="1">
    <source>
        <dbReference type="ARBA" id="ARBA00005591"/>
    </source>
</evidence>
<proteinExistence type="inferred from homology"/>
<dbReference type="NCBIfam" id="TIGR00401">
    <property type="entry name" value="msrA"/>
    <property type="match status" value="1"/>
</dbReference>